<dbReference type="PRINTS" id="PR00420">
    <property type="entry name" value="RNGMNOXGNASE"/>
</dbReference>
<comment type="pathway">
    <text evidence="9">Cofactor biosynthesis; NAD(+) biosynthesis; quinolinate from L-kynurenine: step 1/3.</text>
</comment>
<evidence type="ECO:0000256" key="10">
    <source>
        <dbReference type="SAM" id="Phobius"/>
    </source>
</evidence>
<dbReference type="PANTHER" id="PTHR46028">
    <property type="entry name" value="KYNURENINE 3-MONOOXYGENASE"/>
    <property type="match status" value="1"/>
</dbReference>
<keyword evidence="4 9" id="KW-0274">FAD</keyword>
<evidence type="ECO:0000256" key="5">
    <source>
        <dbReference type="ARBA" id="ARBA00022857"/>
    </source>
</evidence>
<evidence type="ECO:0000256" key="1">
    <source>
        <dbReference type="ARBA" id="ARBA00001974"/>
    </source>
</evidence>
<evidence type="ECO:0000259" key="11">
    <source>
        <dbReference type="Pfam" id="PF01494"/>
    </source>
</evidence>
<dbReference type="HAMAP" id="MF_01971">
    <property type="entry name" value="Kynurenine_monooxygenase"/>
    <property type="match status" value="1"/>
</dbReference>
<dbReference type="InterPro" id="IPR036188">
    <property type="entry name" value="FAD/NAD-bd_sf"/>
</dbReference>
<dbReference type="PANTHER" id="PTHR46028:SF2">
    <property type="entry name" value="KYNURENINE 3-MONOOXYGENASE"/>
    <property type="match status" value="1"/>
</dbReference>
<dbReference type="GO" id="GO:0071949">
    <property type="term" value="F:FAD binding"/>
    <property type="evidence" value="ECO:0007669"/>
    <property type="project" value="InterPro"/>
</dbReference>
<comment type="cofactor">
    <cofactor evidence="1 9">
        <name>FAD</name>
        <dbReference type="ChEBI" id="CHEBI:57692"/>
    </cofactor>
</comment>
<comment type="catalytic activity">
    <reaction evidence="8 9">
        <text>L-kynurenine + NADPH + O2 + H(+) = 3-hydroxy-L-kynurenine + NADP(+) + H2O</text>
        <dbReference type="Rhea" id="RHEA:20545"/>
        <dbReference type="ChEBI" id="CHEBI:15377"/>
        <dbReference type="ChEBI" id="CHEBI:15378"/>
        <dbReference type="ChEBI" id="CHEBI:15379"/>
        <dbReference type="ChEBI" id="CHEBI:57783"/>
        <dbReference type="ChEBI" id="CHEBI:57959"/>
        <dbReference type="ChEBI" id="CHEBI:58125"/>
        <dbReference type="ChEBI" id="CHEBI:58349"/>
        <dbReference type="EC" id="1.14.13.9"/>
    </reaction>
</comment>
<dbReference type="UniPathway" id="UPA00253">
    <property type="reaction ID" value="UER00328"/>
</dbReference>
<dbReference type="AlphaFoldDB" id="A0A1T5IJC8"/>
<dbReference type="InterPro" id="IPR027545">
    <property type="entry name" value="Kynurenine_monooxygenase"/>
</dbReference>
<accession>A0A1T5IJC8</accession>
<keyword evidence="13" id="KW-1185">Reference proteome</keyword>
<evidence type="ECO:0000256" key="6">
    <source>
        <dbReference type="ARBA" id="ARBA00023002"/>
    </source>
</evidence>
<name>A0A1T5IJC8_9BACT</name>
<sequence>MATANKAIAIAGAGLVGSLLALYLSKRGYKVSVFERRADMRKNTLQAGRSINLALSTRGLKALEEVGLADAIKKVAIPMHGRMMHDLQGNLTFQPYGKEGQFINSISRSDLNIVLINKAEASGVSFHFNQRITHVDTDKTSITIMSPENHISTHTFDVVVGADGAFSAVRQTMQFSERFNFSQEYIEHGYKELHIPAGIAGAFHLEKKALHIWPRQSFMMIALPNPDGSFTCTLFFPFEGSPSFATLTSDRAIEDFFKTTFPDAAKLMPSLLDDFNRNPASSLVTVKCSPWVRNKTFLIGDAAHAIVPFYGQGMNAGFEDCRILNALLDKHHDHWDIALPEFQKQRKPDADAIAKLALDNFVEMRDLVADADFLLRKKIEAKLHTLYPKKWIPLYSMVTFHDHVRYSEAYTISRLQTKIMNEVMSRPGIQDQWESLDFKAIAESLQREL</sequence>
<dbReference type="InterPro" id="IPR002938">
    <property type="entry name" value="FAD-bd"/>
</dbReference>
<dbReference type="GO" id="GO:0009435">
    <property type="term" value="P:NAD+ biosynthetic process"/>
    <property type="evidence" value="ECO:0007669"/>
    <property type="project" value="UniProtKB-UniPathway"/>
</dbReference>
<keyword evidence="10" id="KW-1133">Transmembrane helix</keyword>
<dbReference type="Pfam" id="PF01494">
    <property type="entry name" value="FAD_binding_3"/>
    <property type="match status" value="1"/>
</dbReference>
<reference evidence="12 13" key="1">
    <citation type="submission" date="2017-02" db="EMBL/GenBank/DDBJ databases">
        <authorList>
            <person name="Peterson S.W."/>
        </authorList>
    </citation>
    <scope>NUCLEOTIDE SEQUENCE [LARGE SCALE GENOMIC DNA]</scope>
    <source>
        <strain evidence="12 13">DSM 25262</strain>
    </source>
</reference>
<dbReference type="GO" id="GO:0070189">
    <property type="term" value="P:kynurenine metabolic process"/>
    <property type="evidence" value="ECO:0007669"/>
    <property type="project" value="TreeGrafter"/>
</dbReference>
<dbReference type="Gene3D" id="3.50.50.60">
    <property type="entry name" value="FAD/NAD(P)-binding domain"/>
    <property type="match status" value="1"/>
</dbReference>
<dbReference type="FunFam" id="3.50.50.60:FF:000185">
    <property type="entry name" value="Kynurenine 3-monooxygenase"/>
    <property type="match status" value="1"/>
</dbReference>
<keyword evidence="3 9" id="KW-0662">Pyridine nucleotide biosynthesis</keyword>
<dbReference type="GO" id="GO:0019805">
    <property type="term" value="P:quinolinate biosynthetic process"/>
    <property type="evidence" value="ECO:0007669"/>
    <property type="project" value="UniProtKB-UniRule"/>
</dbReference>
<keyword evidence="7 9" id="KW-0503">Monooxygenase</keyword>
<keyword evidence="10" id="KW-0472">Membrane</keyword>
<dbReference type="Proteomes" id="UP000190961">
    <property type="component" value="Unassembled WGS sequence"/>
</dbReference>
<evidence type="ECO:0000256" key="7">
    <source>
        <dbReference type="ARBA" id="ARBA00023033"/>
    </source>
</evidence>
<dbReference type="EC" id="1.14.13.9" evidence="9"/>
<dbReference type="GO" id="GO:0043420">
    <property type="term" value="P:anthranilate metabolic process"/>
    <property type="evidence" value="ECO:0007669"/>
    <property type="project" value="UniProtKB-UniRule"/>
</dbReference>
<evidence type="ECO:0000313" key="13">
    <source>
        <dbReference type="Proteomes" id="UP000190961"/>
    </source>
</evidence>
<evidence type="ECO:0000256" key="3">
    <source>
        <dbReference type="ARBA" id="ARBA00022642"/>
    </source>
</evidence>
<keyword evidence="2 9" id="KW-0285">Flavoprotein</keyword>
<evidence type="ECO:0000256" key="4">
    <source>
        <dbReference type="ARBA" id="ARBA00022827"/>
    </source>
</evidence>
<keyword evidence="5 9" id="KW-0521">NADP</keyword>
<dbReference type="GO" id="GO:0006569">
    <property type="term" value="P:L-tryptophan catabolic process"/>
    <property type="evidence" value="ECO:0007669"/>
    <property type="project" value="UniProtKB-UniRule"/>
</dbReference>
<evidence type="ECO:0000256" key="9">
    <source>
        <dbReference type="HAMAP-Rule" id="MF_01971"/>
    </source>
</evidence>
<proteinExistence type="inferred from homology"/>
<gene>
    <name evidence="9" type="primary">kmo</name>
    <name evidence="12" type="ORF">SAMN05660236_0110</name>
</gene>
<comment type="function">
    <text evidence="9">Catalyzes the hydroxylation of L-kynurenine (L-Kyn) to form 3-hydroxy-L-kynurenine (L-3OHKyn). Required for synthesis of quinolinic acid.</text>
</comment>
<keyword evidence="6 9" id="KW-0560">Oxidoreductase</keyword>
<organism evidence="12 13">
    <name type="scientific">Ohtaekwangia koreensis</name>
    <dbReference type="NCBI Taxonomy" id="688867"/>
    <lineage>
        <taxon>Bacteria</taxon>
        <taxon>Pseudomonadati</taxon>
        <taxon>Bacteroidota</taxon>
        <taxon>Cytophagia</taxon>
        <taxon>Cytophagales</taxon>
        <taxon>Fulvivirgaceae</taxon>
        <taxon>Ohtaekwangia</taxon>
    </lineage>
</organism>
<evidence type="ECO:0000256" key="2">
    <source>
        <dbReference type="ARBA" id="ARBA00022630"/>
    </source>
</evidence>
<dbReference type="SUPFAM" id="SSF51905">
    <property type="entry name" value="FAD/NAD(P)-binding domain"/>
    <property type="match status" value="1"/>
</dbReference>
<dbReference type="EMBL" id="FUZU01000001">
    <property type="protein sequence ID" value="SKC39286.1"/>
    <property type="molecule type" value="Genomic_DNA"/>
</dbReference>
<evidence type="ECO:0000313" key="12">
    <source>
        <dbReference type="EMBL" id="SKC39286.1"/>
    </source>
</evidence>
<comment type="similarity">
    <text evidence="9">Belongs to the aromatic-ring hydroxylase family. KMO subfamily.</text>
</comment>
<dbReference type="STRING" id="688867.SAMN05660236_0110"/>
<feature type="transmembrane region" description="Helical" evidence="10">
    <location>
        <begin position="6"/>
        <end position="24"/>
    </location>
</feature>
<dbReference type="GO" id="GO:0004502">
    <property type="term" value="F:kynurenine 3-monooxygenase activity"/>
    <property type="evidence" value="ECO:0007669"/>
    <property type="project" value="UniProtKB-UniRule"/>
</dbReference>
<evidence type="ECO:0000256" key="8">
    <source>
        <dbReference type="ARBA" id="ARBA00047818"/>
    </source>
</evidence>
<dbReference type="RefSeq" id="WP_079684767.1">
    <property type="nucleotide sequence ID" value="NZ_FUZU01000001.1"/>
</dbReference>
<keyword evidence="10" id="KW-0812">Transmembrane</keyword>
<dbReference type="OrthoDB" id="9766816at2"/>
<protein>
    <recommendedName>
        <fullName evidence="9">Kynurenine 3-monooxygenase</fullName>
        <ecNumber evidence="9">1.14.13.9</ecNumber>
    </recommendedName>
    <alternativeName>
        <fullName evidence="9">Kynurenine 3-hydroxylase</fullName>
    </alternativeName>
</protein>
<feature type="domain" description="FAD-binding" evidence="11">
    <location>
        <begin position="8"/>
        <end position="328"/>
    </location>
</feature>